<reference evidence="2" key="1">
    <citation type="submission" date="2016-02" db="EMBL/GenBank/DDBJ databases">
        <title>Draft genome sequence of Microdochium bolleyi, a fungal endophyte of beachgrass.</title>
        <authorList>
            <consortium name="DOE Joint Genome Institute"/>
            <person name="David A.S."/>
            <person name="May G."/>
            <person name="Haridas S."/>
            <person name="Lim J."/>
            <person name="Wang M."/>
            <person name="Labutti K."/>
            <person name="Lipzen A."/>
            <person name="Barry K."/>
            <person name="Grigoriev I.V."/>
        </authorList>
    </citation>
    <scope>NUCLEOTIDE SEQUENCE [LARGE SCALE GENOMIC DNA]</scope>
    <source>
        <strain evidence="2">J235TASD1</strain>
    </source>
</reference>
<dbReference type="Proteomes" id="UP000070501">
    <property type="component" value="Unassembled WGS sequence"/>
</dbReference>
<evidence type="ECO:0000313" key="1">
    <source>
        <dbReference type="EMBL" id="KXJ96981.1"/>
    </source>
</evidence>
<dbReference type="InParanoid" id="A0A136JIK3"/>
<organism evidence="1 2">
    <name type="scientific">Microdochium bolleyi</name>
    <dbReference type="NCBI Taxonomy" id="196109"/>
    <lineage>
        <taxon>Eukaryota</taxon>
        <taxon>Fungi</taxon>
        <taxon>Dikarya</taxon>
        <taxon>Ascomycota</taxon>
        <taxon>Pezizomycotina</taxon>
        <taxon>Sordariomycetes</taxon>
        <taxon>Xylariomycetidae</taxon>
        <taxon>Xylariales</taxon>
        <taxon>Microdochiaceae</taxon>
        <taxon>Microdochium</taxon>
    </lineage>
</organism>
<dbReference type="EMBL" id="KQ964245">
    <property type="protein sequence ID" value="KXJ96981.1"/>
    <property type="molecule type" value="Genomic_DNA"/>
</dbReference>
<proteinExistence type="predicted"/>
<dbReference type="AlphaFoldDB" id="A0A136JIK3"/>
<name>A0A136JIK3_9PEZI</name>
<accession>A0A136JIK3</accession>
<keyword evidence="2" id="KW-1185">Reference proteome</keyword>
<gene>
    <name evidence="1" type="ORF">Micbo1qcDRAFT_170730</name>
</gene>
<evidence type="ECO:0000313" key="2">
    <source>
        <dbReference type="Proteomes" id="UP000070501"/>
    </source>
</evidence>
<sequence length="154" mass="17212">MLALIADARLSRCWHDPPQRRNHGTRVRQGGIRIKVAEMKRVAVSVVVMQHGDHACLFQSRQWQRQPLQSEAKDPNALKECFETRSSDELCGSIEHSDRSSASIQVKNEGGVVGAKPKAPASHWQEAFLARAPRRYHLAEPLEQAYSLTGASSF</sequence>
<protein>
    <submittedName>
        <fullName evidence="1">Uncharacterized protein</fullName>
    </submittedName>
</protein>